<reference evidence="8" key="1">
    <citation type="journal article" date="2019" name="Int. J. Syst. Evol. Microbiol.">
        <title>The Global Catalogue of Microorganisms (GCM) 10K type strain sequencing project: providing services to taxonomists for standard genome sequencing and annotation.</title>
        <authorList>
            <consortium name="The Broad Institute Genomics Platform"/>
            <consortium name="The Broad Institute Genome Sequencing Center for Infectious Disease"/>
            <person name="Wu L."/>
            <person name="Ma J."/>
        </authorList>
    </citation>
    <scope>NUCLEOTIDE SEQUENCE [LARGE SCALE GENOMIC DNA]</scope>
    <source>
        <strain evidence="8">DT28</strain>
    </source>
</reference>
<keyword evidence="2 3" id="KW-0560">Oxidoreductase</keyword>
<evidence type="ECO:0000313" key="7">
    <source>
        <dbReference type="EMBL" id="MFC4653619.1"/>
    </source>
</evidence>
<feature type="active site" evidence="4">
    <location>
        <position position="210"/>
    </location>
</feature>
<proteinExistence type="inferred from homology"/>
<feature type="domain" description="Aldehyde dehydrogenase" evidence="6">
    <location>
        <begin position="22"/>
        <end position="428"/>
    </location>
</feature>
<dbReference type="Proteomes" id="UP001595962">
    <property type="component" value="Unassembled WGS sequence"/>
</dbReference>
<evidence type="ECO:0000256" key="1">
    <source>
        <dbReference type="ARBA" id="ARBA00009986"/>
    </source>
</evidence>
<dbReference type="InterPro" id="IPR015590">
    <property type="entry name" value="Aldehyde_DH_dom"/>
</dbReference>
<evidence type="ECO:0000259" key="6">
    <source>
        <dbReference type="Pfam" id="PF00171"/>
    </source>
</evidence>
<accession>A0ABV9JHS2</accession>
<keyword evidence="8" id="KW-1185">Reference proteome</keyword>
<dbReference type="PANTHER" id="PTHR43570">
    <property type="entry name" value="ALDEHYDE DEHYDROGENASE"/>
    <property type="match status" value="1"/>
</dbReference>
<dbReference type="InterPro" id="IPR016163">
    <property type="entry name" value="Ald_DH_C"/>
</dbReference>
<dbReference type="CDD" id="cd07087">
    <property type="entry name" value="ALDH_F3-13-14_CALDH-like"/>
    <property type="match status" value="1"/>
</dbReference>
<dbReference type="PIRSF" id="PIRSF036492">
    <property type="entry name" value="ALDH"/>
    <property type="match status" value="1"/>
</dbReference>
<dbReference type="InterPro" id="IPR016161">
    <property type="entry name" value="Ald_DH/histidinol_DH"/>
</dbReference>
<dbReference type="PANTHER" id="PTHR43570:SF16">
    <property type="entry name" value="ALDEHYDE DEHYDROGENASE TYPE III, ISOFORM Q"/>
    <property type="match status" value="1"/>
</dbReference>
<dbReference type="Gene3D" id="3.40.605.10">
    <property type="entry name" value="Aldehyde Dehydrogenase, Chain A, domain 1"/>
    <property type="match status" value="1"/>
</dbReference>
<evidence type="ECO:0000313" key="8">
    <source>
        <dbReference type="Proteomes" id="UP001595962"/>
    </source>
</evidence>
<organism evidence="7 8">
    <name type="scientific">Rheinheimera marina</name>
    <dbReference type="NCBI Taxonomy" id="1774958"/>
    <lineage>
        <taxon>Bacteria</taxon>
        <taxon>Pseudomonadati</taxon>
        <taxon>Pseudomonadota</taxon>
        <taxon>Gammaproteobacteria</taxon>
        <taxon>Chromatiales</taxon>
        <taxon>Chromatiaceae</taxon>
        <taxon>Rheinheimera</taxon>
    </lineage>
</organism>
<dbReference type="InterPro" id="IPR016162">
    <property type="entry name" value="Ald_DH_N"/>
</dbReference>
<comment type="similarity">
    <text evidence="1 3 5">Belongs to the aldehyde dehydrogenase family.</text>
</comment>
<dbReference type="Gene3D" id="3.40.309.10">
    <property type="entry name" value="Aldehyde Dehydrogenase, Chain A, domain 2"/>
    <property type="match status" value="1"/>
</dbReference>
<evidence type="ECO:0000256" key="2">
    <source>
        <dbReference type="ARBA" id="ARBA00023002"/>
    </source>
</evidence>
<gene>
    <name evidence="7" type="ORF">ACFO3I_01140</name>
</gene>
<dbReference type="EMBL" id="JBHSGB010000001">
    <property type="protein sequence ID" value="MFC4653619.1"/>
    <property type="molecule type" value="Genomic_DNA"/>
</dbReference>
<sequence>MNPYQPEFQQQQQYFASGVSRSLQWRRQQLQAMRQMLQNHQQEWQDALQQDLGKAPFESWLTEIAYLDAEIRHTLSSLKKWSNARRVKAPLMLWPSMAYVQPEPYGVMLIIGAWNYPLQLALGPLVPAIAAGNMAVIKPSELSPATSALIARLIPRYLDAQAVRVVEGAVAETTALLELPFDYLMYTGNGQVGKIVMRAAAEHLTPLTLELGGKSPVYVDASANIQLTAQRLAWGKWLNAGQTCIAPDYVLVHKDVEQQLIDALQQQIKQMFGDDPQQSPDYGRIVNSRHLQRILGYLQHQPKVLGGKFDEADRYIEPTLVLDPAPDSPLMQQEIFGPLLPVLTVSNFNQAIEFIRSREKPLAAYLFSADSQQQQLWVDRISSGSQCINDVILFMAVAELPFGGTGPSGMGQYSGKAGFDQFSHLKSVLRRTFLPEPPLRFAPYQSWKQRVLGWLR</sequence>
<name>A0ABV9JHS2_9GAMM</name>
<evidence type="ECO:0000256" key="3">
    <source>
        <dbReference type="PIRNR" id="PIRNR036492"/>
    </source>
</evidence>
<dbReference type="PROSITE" id="PS00687">
    <property type="entry name" value="ALDEHYDE_DEHYDR_GLU"/>
    <property type="match status" value="1"/>
</dbReference>
<evidence type="ECO:0000256" key="4">
    <source>
        <dbReference type="PROSITE-ProRule" id="PRU10007"/>
    </source>
</evidence>
<protein>
    <recommendedName>
        <fullName evidence="3">Aldehyde dehydrogenase</fullName>
    </recommendedName>
</protein>
<dbReference type="Pfam" id="PF00171">
    <property type="entry name" value="Aldedh"/>
    <property type="match status" value="1"/>
</dbReference>
<dbReference type="InterPro" id="IPR012394">
    <property type="entry name" value="Aldehyde_DH_NAD(P)"/>
</dbReference>
<dbReference type="InterPro" id="IPR029510">
    <property type="entry name" value="Ald_DH_CS_GLU"/>
</dbReference>
<comment type="caution">
    <text evidence="7">The sequence shown here is derived from an EMBL/GenBank/DDBJ whole genome shotgun (WGS) entry which is preliminary data.</text>
</comment>
<dbReference type="SUPFAM" id="SSF53720">
    <property type="entry name" value="ALDH-like"/>
    <property type="match status" value="1"/>
</dbReference>
<dbReference type="RefSeq" id="WP_377331039.1">
    <property type="nucleotide sequence ID" value="NZ_JBHSGB010000001.1"/>
</dbReference>
<evidence type="ECO:0000256" key="5">
    <source>
        <dbReference type="RuleBase" id="RU003345"/>
    </source>
</evidence>